<name>A0A6I8LE67_9PSEU</name>
<feature type="compositionally biased region" description="Polar residues" evidence="1">
    <location>
        <begin position="102"/>
        <end position="118"/>
    </location>
</feature>
<sequence>MPSTTPISSDHNGVVAFMTPATPESTVRSPIPKRANGSALQKNAATTSRPHVRRSRGRRWRVAKAMASSVSAPSAQRTSVRWTGLSPVRASLIQRKPDPHSRASTAMRTHPVTSSTVPNMICQDK</sequence>
<evidence type="ECO:0000256" key="1">
    <source>
        <dbReference type="SAM" id="MobiDB-lite"/>
    </source>
</evidence>
<evidence type="ECO:0000313" key="2">
    <source>
        <dbReference type="EMBL" id="VVJ15351.1"/>
    </source>
</evidence>
<protein>
    <submittedName>
        <fullName evidence="2">Uncharacterized protein</fullName>
    </submittedName>
</protein>
<reference evidence="2 3" key="1">
    <citation type="submission" date="2019-09" db="EMBL/GenBank/DDBJ databases">
        <authorList>
            <person name="Leyn A S."/>
        </authorList>
    </citation>
    <scope>NUCLEOTIDE SEQUENCE [LARGE SCALE GENOMIC DNA]</scope>
    <source>
        <strain evidence="2">AA231_1</strain>
    </source>
</reference>
<feature type="region of interest" description="Disordered" evidence="1">
    <location>
        <begin position="1"/>
        <end position="58"/>
    </location>
</feature>
<feature type="compositionally biased region" description="Polar residues" evidence="1">
    <location>
        <begin position="1"/>
        <end position="11"/>
    </location>
</feature>
<feature type="compositionally biased region" description="Polar residues" evidence="1">
    <location>
        <begin position="38"/>
        <end position="48"/>
    </location>
</feature>
<dbReference type="Proteomes" id="UP000399805">
    <property type="component" value="Unassembled WGS sequence"/>
</dbReference>
<dbReference type="AlphaFoldDB" id="A0A6I8LE67"/>
<proteinExistence type="predicted"/>
<organism evidence="2 3">
    <name type="scientific">Amycolatopsis camponoti</name>
    <dbReference type="NCBI Taxonomy" id="2606593"/>
    <lineage>
        <taxon>Bacteria</taxon>
        <taxon>Bacillati</taxon>
        <taxon>Actinomycetota</taxon>
        <taxon>Actinomycetes</taxon>
        <taxon>Pseudonocardiales</taxon>
        <taxon>Pseudonocardiaceae</taxon>
        <taxon>Amycolatopsis</taxon>
    </lineage>
</organism>
<feature type="region of interest" description="Disordered" evidence="1">
    <location>
        <begin position="90"/>
        <end position="125"/>
    </location>
</feature>
<evidence type="ECO:0000313" key="3">
    <source>
        <dbReference type="Proteomes" id="UP000399805"/>
    </source>
</evidence>
<accession>A0A6I8LE67</accession>
<keyword evidence="3" id="KW-1185">Reference proteome</keyword>
<gene>
    <name evidence="2" type="ORF">AA23TX_00372</name>
</gene>
<dbReference type="EMBL" id="CABVGP010000001">
    <property type="protein sequence ID" value="VVJ15351.1"/>
    <property type="molecule type" value="Genomic_DNA"/>
</dbReference>